<protein>
    <recommendedName>
        <fullName evidence="5">Cyclochlorotine biosynthesis protein O</fullName>
    </recommendedName>
</protein>
<comment type="caution">
    <text evidence="3">The sequence shown here is derived from an EMBL/GenBank/DDBJ whole genome shotgun (WGS) entry which is preliminary data.</text>
</comment>
<keyword evidence="4" id="KW-1185">Reference proteome</keyword>
<accession>A0A9P4X2T5</accession>
<dbReference type="InterPro" id="IPR021765">
    <property type="entry name" value="UstYa-like"/>
</dbReference>
<evidence type="ECO:0000313" key="4">
    <source>
        <dbReference type="Proteomes" id="UP000801864"/>
    </source>
</evidence>
<dbReference type="Pfam" id="PF11807">
    <property type="entry name" value="UstYa"/>
    <property type="match status" value="1"/>
</dbReference>
<dbReference type="EMBL" id="QLNT01000038">
    <property type="protein sequence ID" value="KAF3055336.1"/>
    <property type="molecule type" value="Genomic_DNA"/>
</dbReference>
<comment type="similarity">
    <text evidence="2">Belongs to the ustYa family.</text>
</comment>
<comment type="pathway">
    <text evidence="1">Mycotoxin biosynthesis.</text>
</comment>
<evidence type="ECO:0000256" key="1">
    <source>
        <dbReference type="ARBA" id="ARBA00004685"/>
    </source>
</evidence>
<evidence type="ECO:0000313" key="3">
    <source>
        <dbReference type="EMBL" id="KAF3055336.1"/>
    </source>
</evidence>
<dbReference type="PANTHER" id="PTHR33365">
    <property type="entry name" value="YALI0B05434P"/>
    <property type="match status" value="1"/>
</dbReference>
<gene>
    <name evidence="3" type="ORF">CFAM422_013199</name>
</gene>
<proteinExistence type="inferred from homology"/>
<evidence type="ECO:0000256" key="2">
    <source>
        <dbReference type="ARBA" id="ARBA00035112"/>
    </source>
</evidence>
<dbReference type="Proteomes" id="UP000801864">
    <property type="component" value="Unassembled WGS sequence"/>
</dbReference>
<name>A0A9P4X2T5_9HYPO</name>
<dbReference type="GO" id="GO:0043386">
    <property type="term" value="P:mycotoxin biosynthetic process"/>
    <property type="evidence" value="ECO:0007669"/>
    <property type="project" value="InterPro"/>
</dbReference>
<organism evidence="3 4">
    <name type="scientific">Trichoderma lentiforme</name>
    <dbReference type="NCBI Taxonomy" id="1567552"/>
    <lineage>
        <taxon>Eukaryota</taxon>
        <taxon>Fungi</taxon>
        <taxon>Dikarya</taxon>
        <taxon>Ascomycota</taxon>
        <taxon>Pezizomycotina</taxon>
        <taxon>Sordariomycetes</taxon>
        <taxon>Hypocreomycetidae</taxon>
        <taxon>Hypocreales</taxon>
        <taxon>Hypocreaceae</taxon>
        <taxon>Trichoderma</taxon>
    </lineage>
</organism>
<dbReference type="AlphaFoldDB" id="A0A9P4X2T5"/>
<reference evidence="3 4" key="1">
    <citation type="submission" date="2018-06" db="EMBL/GenBank/DDBJ databases">
        <title>Genome analysis of cellulolytic fungus Trichoderma lentiforme CFAM-422.</title>
        <authorList>
            <person name="Steindorff A.S."/>
            <person name="Formighieri E.F."/>
            <person name="Midorikawa G.E.O."/>
            <person name="Tamietti M.S."/>
            <person name="Ramos E.Z."/>
            <person name="Silva A.S."/>
            <person name="Bon E.P.S."/>
            <person name="Mendes T.D."/>
            <person name="Damaso M.C.T."/>
            <person name="Favaro L.C.L."/>
        </authorList>
    </citation>
    <scope>NUCLEOTIDE SEQUENCE [LARGE SCALE GENOMIC DNA]</scope>
    <source>
        <strain evidence="3 4">CFAM-422</strain>
    </source>
</reference>
<sequence>MAFEYQHLEASLASEKLSRLSSDSTSTLQAIDDLDYLSDNTELGYKISLRESASGWIKSKWPWVAHAALLIISCGMLASTLILRSSTLLLVRQISAWSPADISVRYDHVRYNLTTKGNPFVGAGPEVDRVWREISYDILTDSNNCVKVGDQWISKSDLWKLDMPETSLKTNHPTTGEEGYRVGMEVFHHLHCLNLLRRVTYKEYYEPLGGEFAHGPEALQAHTDHCIEVLRQNIQCNADIGLFTFYMIPDDPLAWPELNSKHVCRNFDNVRKWALDHSVGNMEVLED</sequence>
<dbReference type="PANTHER" id="PTHR33365:SF4">
    <property type="entry name" value="CYCLOCHLOROTINE BIOSYNTHESIS PROTEIN O"/>
    <property type="match status" value="1"/>
</dbReference>
<evidence type="ECO:0008006" key="5">
    <source>
        <dbReference type="Google" id="ProtNLM"/>
    </source>
</evidence>